<gene>
    <name evidence="1" type="ORF">SDC9_72303</name>
</gene>
<comment type="caution">
    <text evidence="1">The sequence shown here is derived from an EMBL/GenBank/DDBJ whole genome shotgun (WGS) entry which is preliminary data.</text>
</comment>
<sequence>MFSRDDTPCIQVDHAVANDFGMDSQPLFLIQKAQQGVRNRADSHLKAVAVSNQLGAVSADGPLHLGNRRDRRGRNLAVGFHEAFDLGDMKLCVAIQAGAFPVDLGNHRSGQPGSHDGIICAEAQADIPLFIGWGDLDEGHVGLHHIAQQIGHLGKMRGRKISIVAFQSLCRSLTDEPRVHAEMSPVDFVGVGLPVGGQHTADFNVFIRLKIGKHRINNGKRRSHKMRVNHAVPASDMGNGLLRAHGAFPIKRFPIHFISPSPVFIMTPGTKVSSLYPLDFQEARKRPCAAFFCRRPDTLQSKDFSFSFIGP</sequence>
<organism evidence="1">
    <name type="scientific">bioreactor metagenome</name>
    <dbReference type="NCBI Taxonomy" id="1076179"/>
    <lineage>
        <taxon>unclassified sequences</taxon>
        <taxon>metagenomes</taxon>
        <taxon>ecological metagenomes</taxon>
    </lineage>
</organism>
<accession>A0A644YH46</accession>
<proteinExistence type="predicted"/>
<protein>
    <submittedName>
        <fullName evidence="1">Uncharacterized protein</fullName>
    </submittedName>
</protein>
<name>A0A644YH46_9ZZZZ</name>
<dbReference type="AlphaFoldDB" id="A0A644YH46"/>
<dbReference type="EMBL" id="VSSQ01004582">
    <property type="protein sequence ID" value="MPM25803.1"/>
    <property type="molecule type" value="Genomic_DNA"/>
</dbReference>
<evidence type="ECO:0000313" key="1">
    <source>
        <dbReference type="EMBL" id="MPM25803.1"/>
    </source>
</evidence>
<reference evidence="1" key="1">
    <citation type="submission" date="2019-08" db="EMBL/GenBank/DDBJ databases">
        <authorList>
            <person name="Kucharzyk K."/>
            <person name="Murdoch R.W."/>
            <person name="Higgins S."/>
            <person name="Loffler F."/>
        </authorList>
    </citation>
    <scope>NUCLEOTIDE SEQUENCE</scope>
</reference>